<protein>
    <recommendedName>
        <fullName evidence="2">YTH domain-containing protein</fullName>
    </recommendedName>
</protein>
<feature type="region of interest" description="Disordered" evidence="1">
    <location>
        <begin position="218"/>
        <end position="260"/>
    </location>
</feature>
<gene>
    <name evidence="3" type="ORF">QYE76_048510</name>
</gene>
<feature type="compositionally biased region" description="Basic and acidic residues" evidence="1">
    <location>
        <begin position="579"/>
        <end position="593"/>
    </location>
</feature>
<evidence type="ECO:0000313" key="4">
    <source>
        <dbReference type="Proteomes" id="UP001231189"/>
    </source>
</evidence>
<evidence type="ECO:0000259" key="2">
    <source>
        <dbReference type="PROSITE" id="PS50882"/>
    </source>
</evidence>
<keyword evidence="4" id="KW-1185">Reference proteome</keyword>
<dbReference type="InterPro" id="IPR007275">
    <property type="entry name" value="YTH_domain"/>
</dbReference>
<dbReference type="GO" id="GO:0003729">
    <property type="term" value="F:mRNA binding"/>
    <property type="evidence" value="ECO:0007669"/>
    <property type="project" value="TreeGrafter"/>
</dbReference>
<dbReference type="PANTHER" id="PTHR12357:SF95">
    <property type="entry name" value="YTH DOMAIN-CONTAINING FAMILY PROTEIN"/>
    <property type="match status" value="1"/>
</dbReference>
<organism evidence="3 4">
    <name type="scientific">Lolium multiflorum</name>
    <name type="common">Italian ryegrass</name>
    <name type="synonym">Lolium perenne subsp. multiflorum</name>
    <dbReference type="NCBI Taxonomy" id="4521"/>
    <lineage>
        <taxon>Eukaryota</taxon>
        <taxon>Viridiplantae</taxon>
        <taxon>Streptophyta</taxon>
        <taxon>Embryophyta</taxon>
        <taxon>Tracheophyta</taxon>
        <taxon>Spermatophyta</taxon>
        <taxon>Magnoliopsida</taxon>
        <taxon>Liliopsida</taxon>
        <taxon>Poales</taxon>
        <taxon>Poaceae</taxon>
        <taxon>BOP clade</taxon>
        <taxon>Pooideae</taxon>
        <taxon>Poodae</taxon>
        <taxon>Poeae</taxon>
        <taxon>Poeae Chloroplast Group 2 (Poeae type)</taxon>
        <taxon>Loliodinae</taxon>
        <taxon>Loliinae</taxon>
        <taxon>Lolium</taxon>
    </lineage>
</organism>
<dbReference type="Pfam" id="PF04146">
    <property type="entry name" value="YTH"/>
    <property type="match status" value="1"/>
</dbReference>
<feature type="region of interest" description="Disordered" evidence="1">
    <location>
        <begin position="393"/>
        <end position="412"/>
    </location>
</feature>
<feature type="compositionally biased region" description="Polar residues" evidence="1">
    <location>
        <begin position="511"/>
        <end position="520"/>
    </location>
</feature>
<feature type="compositionally biased region" description="Low complexity" evidence="1">
    <location>
        <begin position="551"/>
        <end position="564"/>
    </location>
</feature>
<name>A0AAD8SNB3_LOLMU</name>
<evidence type="ECO:0000313" key="3">
    <source>
        <dbReference type="EMBL" id="KAK1660351.1"/>
    </source>
</evidence>
<dbReference type="GO" id="GO:0005737">
    <property type="term" value="C:cytoplasm"/>
    <property type="evidence" value="ECO:0007669"/>
    <property type="project" value="TreeGrafter"/>
</dbReference>
<dbReference type="PANTHER" id="PTHR12357">
    <property type="entry name" value="YTH YT521-B HOMOLOGY DOMAIN-CONTAINING"/>
    <property type="match status" value="1"/>
</dbReference>
<sequence>MGLAAASLEGFPYRGLIRGFATEALSRRKGRTRERDATKRPALPLGALAISGGGDWNGGSEGTAAATRRWPAGGEHLLDADAATEPDRSPSQRIFPFPASDASRYKVKEALTLQMKEAFDPSASVAATPPETENNNIMGDVLAKRDAISSQRQCTCPADIPAERDAISSHHPWDGMKSEDDTDFLHHAHRTLSLLDYQEKSLEGKYATDIGSHVYSKQAISPRSEYDRQQPYSPLSSSCWENSSSLETRPGNRDTSWHAGMRSNIFGPRDDYLSSYPTGPTVRRSYQEAAKVDFSLDFHSEHRYKGSDRFTSFSKCNGQSIEPHSEIVDLPRGAHCLDETASFSSRWCFENGGRGPSLPRGWAYGDEIPSLSSRSCNGNGVLSSSGPWSYGVETPSLSSRQGHGDEIPSLSNQKFNGISRSSQWHHSAEIPSLSSRQIYGDEIPSLSTQKSNGILYSRQWQQYDADIPSFSSRQGYGEDISVLSPHWRYRDRIPLYSGQRCHDAEAHRLSSYQQGASRGSGNPRGYQEGSSRGRRHLGDNFGHGLVSNQQVRVTTTRHTGTRPRVANRVVSNTNYCRNSKKENPSRNSEDIRDQVCGPRASKLNSASTPSTKKDILSPLVRRDQFNRSDFSVQYEHAKFFMIKSYSEDDIHKGIKYNVWASTPNGNNKLDAAFHDAQALTKEKGTKCPVFLLFSVNTSGQFVGMAEMQGPVDFKKTMDFWQQNKWSGFFPVVWHIIKDIPNRLFKHITLENNDNRPVTFSRDTQEIGLPQGLEVLKIFKAYRHGTSILDDFDFYEEKENTRCAQKGINADSLHEARVSYFGTDDLKSMGDIEASMESINLHESWE</sequence>
<dbReference type="CDD" id="cd21134">
    <property type="entry name" value="YTH"/>
    <property type="match status" value="1"/>
</dbReference>
<dbReference type="Proteomes" id="UP001231189">
    <property type="component" value="Unassembled WGS sequence"/>
</dbReference>
<dbReference type="GO" id="GO:0061157">
    <property type="term" value="P:mRNA destabilization"/>
    <property type="evidence" value="ECO:0007669"/>
    <property type="project" value="TreeGrafter"/>
</dbReference>
<dbReference type="InterPro" id="IPR045168">
    <property type="entry name" value="YTH_prot"/>
</dbReference>
<accession>A0AAD8SNB3</accession>
<proteinExistence type="predicted"/>
<feature type="compositionally biased region" description="Low complexity" evidence="1">
    <location>
        <begin position="233"/>
        <end position="245"/>
    </location>
</feature>
<dbReference type="EMBL" id="JAUUTY010000003">
    <property type="protein sequence ID" value="KAK1660351.1"/>
    <property type="molecule type" value="Genomic_DNA"/>
</dbReference>
<comment type="caution">
    <text evidence="3">The sequence shown here is derived from an EMBL/GenBank/DDBJ whole genome shotgun (WGS) entry which is preliminary data.</text>
</comment>
<feature type="domain" description="YTH" evidence="2">
    <location>
        <begin position="637"/>
        <end position="778"/>
    </location>
</feature>
<dbReference type="PROSITE" id="PS50882">
    <property type="entry name" value="YTH"/>
    <property type="match status" value="1"/>
</dbReference>
<dbReference type="Gene3D" id="3.10.590.10">
    <property type="entry name" value="ph1033 like domains"/>
    <property type="match status" value="1"/>
</dbReference>
<evidence type="ECO:0000256" key="1">
    <source>
        <dbReference type="SAM" id="MobiDB-lite"/>
    </source>
</evidence>
<dbReference type="AlphaFoldDB" id="A0AAD8SNB3"/>
<feature type="region of interest" description="Disordered" evidence="1">
    <location>
        <begin position="511"/>
        <end position="615"/>
    </location>
</feature>
<reference evidence="3" key="1">
    <citation type="submission" date="2023-07" db="EMBL/GenBank/DDBJ databases">
        <title>A chromosome-level genome assembly of Lolium multiflorum.</title>
        <authorList>
            <person name="Chen Y."/>
            <person name="Copetti D."/>
            <person name="Kolliker R."/>
            <person name="Studer B."/>
        </authorList>
    </citation>
    <scope>NUCLEOTIDE SEQUENCE</scope>
    <source>
        <strain evidence="3">02402/16</strain>
        <tissue evidence="3">Leaf</tissue>
    </source>
</reference>